<protein>
    <submittedName>
        <fullName evidence="2">Uncharacterized protein</fullName>
    </submittedName>
</protein>
<dbReference type="RefSeq" id="WP_169417723.1">
    <property type="nucleotide sequence ID" value="NZ_JABBFX010000001.1"/>
</dbReference>
<name>A0A848H2Z1_9BURK</name>
<dbReference type="Proteomes" id="UP000541185">
    <property type="component" value="Unassembled WGS sequence"/>
</dbReference>
<organism evidence="2 3">
    <name type="scientific">Ramlibacter agri</name>
    <dbReference type="NCBI Taxonomy" id="2728837"/>
    <lineage>
        <taxon>Bacteria</taxon>
        <taxon>Pseudomonadati</taxon>
        <taxon>Pseudomonadota</taxon>
        <taxon>Betaproteobacteria</taxon>
        <taxon>Burkholderiales</taxon>
        <taxon>Comamonadaceae</taxon>
        <taxon>Ramlibacter</taxon>
    </lineage>
</organism>
<evidence type="ECO:0000313" key="2">
    <source>
        <dbReference type="EMBL" id="NML43520.1"/>
    </source>
</evidence>
<dbReference type="AlphaFoldDB" id="A0A848H2Z1"/>
<comment type="caution">
    <text evidence="2">The sequence shown here is derived from an EMBL/GenBank/DDBJ whole genome shotgun (WGS) entry which is preliminary data.</text>
</comment>
<reference evidence="2 3" key="1">
    <citation type="submission" date="2020-04" db="EMBL/GenBank/DDBJ databases">
        <title>Ramlibacter sp. G-1-2-2 isolated from soil.</title>
        <authorList>
            <person name="Dahal R.H."/>
        </authorList>
    </citation>
    <scope>NUCLEOTIDE SEQUENCE [LARGE SCALE GENOMIC DNA]</scope>
    <source>
        <strain evidence="2 3">G-1-2-2</strain>
    </source>
</reference>
<feature type="region of interest" description="Disordered" evidence="1">
    <location>
        <begin position="21"/>
        <end position="103"/>
    </location>
</feature>
<evidence type="ECO:0000313" key="3">
    <source>
        <dbReference type="Proteomes" id="UP000541185"/>
    </source>
</evidence>
<dbReference type="EMBL" id="JABBFX010000001">
    <property type="protein sequence ID" value="NML43520.1"/>
    <property type="molecule type" value="Genomic_DNA"/>
</dbReference>
<keyword evidence="3" id="KW-1185">Reference proteome</keyword>
<sequence length="567" mass="61573">MAKEILESRLSTEAEIAAEAGAISAEQQRNTAKPRGGASGARGEAGRCSNTKPASDHSHTFTGGLTMANGIVAESSVRPKSPRRRRQNESSRKSASKRPFGTNEAAQWKQRLLGLGNALVELFVLAEDANCEAEDVSVRDLMANAEGSLHAWLAAAATQEPSMEVAARWVKWFGEIESMVLGAALQARAGKQAIEAVLKQCRDMQGDLYDTLEQRLLPSIGEDVFYAAEMERGFVLLADMLQRIFDREDDSTDIDPQYRGRDVAQWVDAVMDVIEQLAFDPWGRDGYAAALTAYLAMSETGTWPNPVRYFRTLTHAAYVGGPDTKYLDEEAEELPAAQPSANAWSADVAPLIDRAESAMGEAFHIEPRSSNDAFARQLVHDAQKVLDAGTTLLKIGNADDYYGEIVLPAQAMILGARFMPDTHPGLGATLQPALDAFAAAAKILDQAQLEEGIRQASSKLVETDFPSAARLETVRQAGCYVSRMISEFKEGRHEPTAADWDALHGAASIVMSGVGDPVESDSSLEERFDRAMDLAHLLLQDQLPRHLANGGAMRQQDIGKVLVDAQD</sequence>
<gene>
    <name evidence="2" type="ORF">HHL11_07155</name>
</gene>
<evidence type="ECO:0000256" key="1">
    <source>
        <dbReference type="SAM" id="MobiDB-lite"/>
    </source>
</evidence>
<accession>A0A848H2Z1</accession>
<proteinExistence type="predicted"/>